<proteinExistence type="predicted"/>
<evidence type="ECO:0000313" key="3">
    <source>
        <dbReference type="Proteomes" id="UP000000305"/>
    </source>
</evidence>
<dbReference type="eggNOG" id="ENOG502S4JG">
    <property type="taxonomic scope" value="Eukaryota"/>
</dbReference>
<name>E9HIP6_DAPPU</name>
<feature type="region of interest" description="Disordered" evidence="1">
    <location>
        <begin position="46"/>
        <end position="76"/>
    </location>
</feature>
<dbReference type="Proteomes" id="UP000000305">
    <property type="component" value="Unassembled WGS sequence"/>
</dbReference>
<accession>E9HIP6</accession>
<evidence type="ECO:0000313" key="2">
    <source>
        <dbReference type="EMBL" id="EFX68403.1"/>
    </source>
</evidence>
<dbReference type="EMBL" id="GL732656">
    <property type="protein sequence ID" value="EFX68403.1"/>
    <property type="molecule type" value="Genomic_DNA"/>
</dbReference>
<dbReference type="AlphaFoldDB" id="E9HIP6"/>
<dbReference type="HOGENOM" id="CLU_1078729_0_0_1"/>
<dbReference type="OrthoDB" id="6377591at2759"/>
<gene>
    <name evidence="2" type="ORF">DAPPUDRAFT_114596</name>
</gene>
<protein>
    <submittedName>
        <fullName evidence="2">Uncharacterized protein</fullName>
    </submittedName>
</protein>
<dbReference type="PANTHER" id="PTHR33198">
    <property type="entry name" value="ANK_REP_REGION DOMAIN-CONTAINING PROTEIN-RELATED"/>
    <property type="match status" value="1"/>
</dbReference>
<feature type="compositionally biased region" description="Polar residues" evidence="1">
    <location>
        <begin position="55"/>
        <end position="69"/>
    </location>
</feature>
<dbReference type="InParanoid" id="E9HIP6"/>
<dbReference type="PhylomeDB" id="E9HIP6"/>
<reference evidence="2 3" key="1">
    <citation type="journal article" date="2011" name="Science">
        <title>The ecoresponsive genome of Daphnia pulex.</title>
        <authorList>
            <person name="Colbourne J.K."/>
            <person name="Pfrender M.E."/>
            <person name="Gilbert D."/>
            <person name="Thomas W.K."/>
            <person name="Tucker A."/>
            <person name="Oakley T.H."/>
            <person name="Tokishita S."/>
            <person name="Aerts A."/>
            <person name="Arnold G.J."/>
            <person name="Basu M.K."/>
            <person name="Bauer D.J."/>
            <person name="Caceres C.E."/>
            <person name="Carmel L."/>
            <person name="Casola C."/>
            <person name="Choi J.H."/>
            <person name="Detter J.C."/>
            <person name="Dong Q."/>
            <person name="Dusheyko S."/>
            <person name="Eads B.D."/>
            <person name="Frohlich T."/>
            <person name="Geiler-Samerotte K.A."/>
            <person name="Gerlach D."/>
            <person name="Hatcher P."/>
            <person name="Jogdeo S."/>
            <person name="Krijgsveld J."/>
            <person name="Kriventseva E.V."/>
            <person name="Kultz D."/>
            <person name="Laforsch C."/>
            <person name="Lindquist E."/>
            <person name="Lopez J."/>
            <person name="Manak J.R."/>
            <person name="Muller J."/>
            <person name="Pangilinan J."/>
            <person name="Patwardhan R.P."/>
            <person name="Pitluck S."/>
            <person name="Pritham E.J."/>
            <person name="Rechtsteiner A."/>
            <person name="Rho M."/>
            <person name="Rogozin I.B."/>
            <person name="Sakarya O."/>
            <person name="Salamov A."/>
            <person name="Schaack S."/>
            <person name="Shapiro H."/>
            <person name="Shiga Y."/>
            <person name="Skalitzky C."/>
            <person name="Smith Z."/>
            <person name="Souvorov A."/>
            <person name="Sung W."/>
            <person name="Tang Z."/>
            <person name="Tsuchiya D."/>
            <person name="Tu H."/>
            <person name="Vos H."/>
            <person name="Wang M."/>
            <person name="Wolf Y.I."/>
            <person name="Yamagata H."/>
            <person name="Yamada T."/>
            <person name="Ye Y."/>
            <person name="Shaw J.R."/>
            <person name="Andrews J."/>
            <person name="Crease T.J."/>
            <person name="Tang H."/>
            <person name="Lucas S.M."/>
            <person name="Robertson H.M."/>
            <person name="Bork P."/>
            <person name="Koonin E.V."/>
            <person name="Zdobnov E.M."/>
            <person name="Grigoriev I.V."/>
            <person name="Lynch M."/>
            <person name="Boore J.L."/>
        </authorList>
    </citation>
    <scope>NUCLEOTIDE SEQUENCE [LARGE SCALE GENOMIC DNA]</scope>
</reference>
<dbReference type="PANTHER" id="PTHR33198:SF8">
    <property type="entry name" value="CCHC-TYPE DOMAIN-CONTAINING PROTEIN"/>
    <property type="match status" value="1"/>
</dbReference>
<organism evidence="2 3">
    <name type="scientific">Daphnia pulex</name>
    <name type="common">Water flea</name>
    <dbReference type="NCBI Taxonomy" id="6669"/>
    <lineage>
        <taxon>Eukaryota</taxon>
        <taxon>Metazoa</taxon>
        <taxon>Ecdysozoa</taxon>
        <taxon>Arthropoda</taxon>
        <taxon>Crustacea</taxon>
        <taxon>Branchiopoda</taxon>
        <taxon>Diplostraca</taxon>
        <taxon>Cladocera</taxon>
        <taxon>Anomopoda</taxon>
        <taxon>Daphniidae</taxon>
        <taxon>Daphnia</taxon>
    </lineage>
</organism>
<keyword evidence="3" id="KW-1185">Reference proteome</keyword>
<evidence type="ECO:0000256" key="1">
    <source>
        <dbReference type="SAM" id="MobiDB-lite"/>
    </source>
</evidence>
<dbReference type="KEGG" id="dpx:DAPPUDRAFT_114596"/>
<sequence length="258" mass="27194">MATVADAVDKAVAVGNHMNAVETGQAVLATQLAAITQQVAALAATSETAPAPPRSVNSTSPIAAASTQRRQLDPSSMEKLHCDARLCGIEPAAIISGRRADGSIMDGTRPIYATSGGNCIGNFGYVYHHARQSLGPNQQLYATSQPTDTDDLSGSPDDGFIQESFGKVTPDSEAEVSVEGLDFLAAIGLLEESLSTSAFNPVMADKSTPLLSIGQRDFRVHYGNQFTVITVVICPEITGILLSRLDCMALDILHKDYP</sequence>